<evidence type="ECO:0000313" key="3">
    <source>
        <dbReference type="Proteomes" id="UP000276133"/>
    </source>
</evidence>
<keyword evidence="1" id="KW-0812">Transmembrane</keyword>
<proteinExistence type="predicted"/>
<comment type="caution">
    <text evidence="2">The sequence shown here is derived from an EMBL/GenBank/DDBJ whole genome shotgun (WGS) entry which is preliminary data.</text>
</comment>
<dbReference type="AlphaFoldDB" id="A0A3M7QH79"/>
<sequence>MIWNELKDSLRKLRIKNEQEAIMAIIDFQKSLGYEKCQSYRPIGHLKKVIKKIHRLYSNNKSTACIPYHLSHVNPTLLINPCIYPVSLKPVQFTVQNRYLPKTTLVVAIGGLVIIGLFVVVLGVVLIVVGLYALGFPYKN</sequence>
<reference evidence="2 3" key="1">
    <citation type="journal article" date="2018" name="Sci. Rep.">
        <title>Genomic signatures of local adaptation to the degree of environmental predictability in rotifers.</title>
        <authorList>
            <person name="Franch-Gras L."/>
            <person name="Hahn C."/>
            <person name="Garcia-Roger E.M."/>
            <person name="Carmona M.J."/>
            <person name="Serra M."/>
            <person name="Gomez A."/>
        </authorList>
    </citation>
    <scope>NUCLEOTIDE SEQUENCE [LARGE SCALE GENOMIC DNA]</scope>
    <source>
        <strain evidence="2">HYR1</strain>
    </source>
</reference>
<organism evidence="2 3">
    <name type="scientific">Brachionus plicatilis</name>
    <name type="common">Marine rotifer</name>
    <name type="synonym">Brachionus muelleri</name>
    <dbReference type="NCBI Taxonomy" id="10195"/>
    <lineage>
        <taxon>Eukaryota</taxon>
        <taxon>Metazoa</taxon>
        <taxon>Spiralia</taxon>
        <taxon>Gnathifera</taxon>
        <taxon>Rotifera</taxon>
        <taxon>Eurotatoria</taxon>
        <taxon>Monogononta</taxon>
        <taxon>Pseudotrocha</taxon>
        <taxon>Ploima</taxon>
        <taxon>Brachionidae</taxon>
        <taxon>Brachionus</taxon>
    </lineage>
</organism>
<gene>
    <name evidence="2" type="ORF">BpHYR1_051729</name>
</gene>
<evidence type="ECO:0000256" key="1">
    <source>
        <dbReference type="SAM" id="Phobius"/>
    </source>
</evidence>
<keyword evidence="1" id="KW-0472">Membrane</keyword>
<accession>A0A3M7QH79</accession>
<feature type="transmembrane region" description="Helical" evidence="1">
    <location>
        <begin position="105"/>
        <end position="134"/>
    </location>
</feature>
<dbReference type="Proteomes" id="UP000276133">
    <property type="component" value="Unassembled WGS sequence"/>
</dbReference>
<dbReference type="EMBL" id="REGN01006234">
    <property type="protein sequence ID" value="RNA10335.1"/>
    <property type="molecule type" value="Genomic_DNA"/>
</dbReference>
<protein>
    <submittedName>
        <fullName evidence="2">Uncharacterized protein</fullName>
    </submittedName>
</protein>
<name>A0A3M7QH79_BRAPC</name>
<evidence type="ECO:0000313" key="2">
    <source>
        <dbReference type="EMBL" id="RNA10335.1"/>
    </source>
</evidence>
<keyword evidence="3" id="KW-1185">Reference proteome</keyword>
<keyword evidence="1" id="KW-1133">Transmembrane helix</keyword>